<keyword evidence="2" id="KW-1185">Reference proteome</keyword>
<reference evidence="1" key="1">
    <citation type="submission" date="2023-08" db="EMBL/GenBank/DDBJ databases">
        <title>Reference Genome Resource for the Citrus Pathogen Phytophthora citrophthora.</title>
        <authorList>
            <person name="Moller H."/>
            <person name="Coetzee B."/>
            <person name="Rose L.J."/>
            <person name="Van Niekerk J.M."/>
        </authorList>
    </citation>
    <scope>NUCLEOTIDE SEQUENCE</scope>
    <source>
        <strain evidence="1">STE-U-9442</strain>
    </source>
</reference>
<proteinExistence type="predicted"/>
<comment type="caution">
    <text evidence="1">The sequence shown here is derived from an EMBL/GenBank/DDBJ whole genome shotgun (WGS) entry which is preliminary data.</text>
</comment>
<name>A0AAD9G990_9STRA</name>
<gene>
    <name evidence="1" type="ORF">P3T76_011312</name>
</gene>
<dbReference type="AlphaFoldDB" id="A0AAD9G990"/>
<sequence>MNTLKANGGNIEYNSFTGHEWALKDGEEVLLEYLVDAQKDGKKQFVTVPLAKDKASTTKTKVDQSKTKDEL</sequence>
<evidence type="ECO:0000313" key="1">
    <source>
        <dbReference type="EMBL" id="KAK1934109.1"/>
    </source>
</evidence>
<dbReference type="EMBL" id="JASMQC010000026">
    <property type="protein sequence ID" value="KAK1934109.1"/>
    <property type="molecule type" value="Genomic_DNA"/>
</dbReference>
<protein>
    <submittedName>
        <fullName evidence="1">Uncharacterized protein</fullName>
    </submittedName>
</protein>
<dbReference type="Proteomes" id="UP001259832">
    <property type="component" value="Unassembled WGS sequence"/>
</dbReference>
<accession>A0AAD9G990</accession>
<evidence type="ECO:0000313" key="2">
    <source>
        <dbReference type="Proteomes" id="UP001259832"/>
    </source>
</evidence>
<organism evidence="1 2">
    <name type="scientific">Phytophthora citrophthora</name>
    <dbReference type="NCBI Taxonomy" id="4793"/>
    <lineage>
        <taxon>Eukaryota</taxon>
        <taxon>Sar</taxon>
        <taxon>Stramenopiles</taxon>
        <taxon>Oomycota</taxon>
        <taxon>Peronosporomycetes</taxon>
        <taxon>Peronosporales</taxon>
        <taxon>Peronosporaceae</taxon>
        <taxon>Phytophthora</taxon>
    </lineage>
</organism>